<comment type="catalytic activity">
    <reaction evidence="1 10">
        <text>Transfers a segment of a (1-&gt;4)-alpha-D-glucan to a new position in an acceptor, which may be glucose or a (1-&gt;4)-alpha-D-glucan.</text>
        <dbReference type="EC" id="2.4.1.25"/>
    </reaction>
</comment>
<evidence type="ECO:0000256" key="8">
    <source>
        <dbReference type="ARBA" id="ARBA00031423"/>
    </source>
</evidence>
<dbReference type="PANTHER" id="PTHR32438:SF5">
    <property type="entry name" value="4-ALPHA-GLUCANOTRANSFERASE DPE1, CHLOROPLASTIC_AMYLOPLASTIC"/>
    <property type="match status" value="1"/>
</dbReference>
<evidence type="ECO:0000256" key="2">
    <source>
        <dbReference type="ARBA" id="ARBA00005684"/>
    </source>
</evidence>
<dbReference type="EC" id="2.4.1.25" evidence="3 10"/>
<dbReference type="Proteomes" id="UP001172708">
    <property type="component" value="Unassembled WGS sequence"/>
</dbReference>
<evidence type="ECO:0000313" key="12">
    <source>
        <dbReference type="EMBL" id="MDN4479805.1"/>
    </source>
</evidence>
<evidence type="ECO:0000256" key="10">
    <source>
        <dbReference type="RuleBase" id="RU361207"/>
    </source>
</evidence>
<protein>
    <recommendedName>
        <fullName evidence="4 10">4-alpha-glucanotransferase</fullName>
        <ecNumber evidence="3 10">2.4.1.25</ecNumber>
    </recommendedName>
    <alternativeName>
        <fullName evidence="8 10">Amylomaltase</fullName>
    </alternativeName>
    <alternativeName>
        <fullName evidence="9 10">Disproportionating enzyme</fullName>
    </alternativeName>
</protein>
<keyword evidence="7 10" id="KW-0119">Carbohydrate metabolism</keyword>
<dbReference type="NCBIfam" id="TIGR00217">
    <property type="entry name" value="malQ"/>
    <property type="match status" value="1"/>
</dbReference>
<evidence type="ECO:0000256" key="4">
    <source>
        <dbReference type="ARBA" id="ARBA00020295"/>
    </source>
</evidence>
<dbReference type="Pfam" id="PF21226">
    <property type="entry name" value="MalQ_N"/>
    <property type="match status" value="1"/>
</dbReference>
<keyword evidence="5 10" id="KW-0328">Glycosyltransferase</keyword>
<feature type="domain" description="MalQ N-terminal beta-sandwich" evidence="11">
    <location>
        <begin position="74"/>
        <end position="164"/>
    </location>
</feature>
<keyword evidence="13" id="KW-1185">Reference proteome</keyword>
<evidence type="ECO:0000256" key="6">
    <source>
        <dbReference type="ARBA" id="ARBA00022679"/>
    </source>
</evidence>
<organism evidence="12 13">
    <name type="scientific">Demequina muriae</name>
    <dbReference type="NCBI Taxonomy" id="3051664"/>
    <lineage>
        <taxon>Bacteria</taxon>
        <taxon>Bacillati</taxon>
        <taxon>Actinomycetota</taxon>
        <taxon>Actinomycetes</taxon>
        <taxon>Micrococcales</taxon>
        <taxon>Demequinaceae</taxon>
        <taxon>Demequina</taxon>
    </lineage>
</organism>
<sequence length="710" mass="78696">MTDADRPLPTPALSALARACGVSVDYTAWNGYRVPCSPAAIRAALASMGVDARDDDTCERSLADLEDLPWRRMVPPITVVIEGQSVQVPVHVPHGEPVTASLVLESGEAREVAQLDVYTPPRRIDHRDVGRATVQIPADLPLGWHRLHAGTTGKRARGWVVVTPERISVPDQIRRDRPWGLAAQLYSVRSERSWGIGDFADLGDLCALAAIREGADFMLINPLHASEPVPPMEPSPYLPTSRRFLNPLYIRIEDIPEVAYVPSQQRAVIEWESERPRRANTEVDLLDRDASWRAKAPALEKVFEAPRSAARQARFEAFCLREGAALEEFATWCAISEAHKGLPWPEEFSNPRSPAIEAWREENSERVLFYAWLQWVADEQLARAQADAVEAGMSIGIMTDLAVGVHPHGADSWSLGRVLATGMNVGAPPDMYNQHGQNWSQPPWQPRALEAAAYLPFRDVVRAAVRHAGALRVDHILGLFRQWWIPDGHGPDDGVYIQFDHDAMIGILALEAHRAGTIVIGEDLGTLEPWVSDYLNHRGLLGTVVALFEKQSDGSPTPPERYRADALVSVTVHDLPPTAAFLAGEHIEVRRRLGLLAGDAGAEKAESDRQRDSLVAYLRERDWMIEDWNEDDLVAGVHTLAMHSPALLTAVSLADAVGERRSQNHPGTHTEYPNWQVPLADSNGQAVLLDDLFDHPRLQRLLEAVRSARR</sequence>
<dbReference type="InterPro" id="IPR003385">
    <property type="entry name" value="Glyco_hydro_77"/>
</dbReference>
<dbReference type="Gene3D" id="3.20.20.80">
    <property type="entry name" value="Glycosidases"/>
    <property type="match status" value="1"/>
</dbReference>
<evidence type="ECO:0000256" key="1">
    <source>
        <dbReference type="ARBA" id="ARBA00000439"/>
    </source>
</evidence>
<evidence type="ECO:0000256" key="5">
    <source>
        <dbReference type="ARBA" id="ARBA00022676"/>
    </source>
</evidence>
<evidence type="ECO:0000259" key="11">
    <source>
        <dbReference type="Pfam" id="PF21226"/>
    </source>
</evidence>
<comment type="similarity">
    <text evidence="2 10">Belongs to the disproportionating enzyme family.</text>
</comment>
<evidence type="ECO:0000256" key="7">
    <source>
        <dbReference type="ARBA" id="ARBA00023277"/>
    </source>
</evidence>
<dbReference type="PANTHER" id="PTHR32438">
    <property type="entry name" value="4-ALPHA-GLUCANOTRANSFERASE DPE1, CHLOROPLASTIC/AMYLOPLASTIC"/>
    <property type="match status" value="1"/>
</dbReference>
<keyword evidence="6 10" id="KW-0808">Transferase</keyword>
<dbReference type="InterPro" id="IPR017853">
    <property type="entry name" value="GH"/>
</dbReference>
<dbReference type="SUPFAM" id="SSF51445">
    <property type="entry name" value="(Trans)glycosidases"/>
    <property type="match status" value="1"/>
</dbReference>
<dbReference type="InterPro" id="IPR048458">
    <property type="entry name" value="MalQ_N"/>
</dbReference>
<evidence type="ECO:0000256" key="9">
    <source>
        <dbReference type="ARBA" id="ARBA00031501"/>
    </source>
</evidence>
<dbReference type="EMBL" id="JAUHQA010000001">
    <property type="protein sequence ID" value="MDN4479805.1"/>
    <property type="molecule type" value="Genomic_DNA"/>
</dbReference>
<dbReference type="GO" id="GO:0004134">
    <property type="term" value="F:4-alpha-glucanotransferase activity"/>
    <property type="evidence" value="ECO:0007669"/>
    <property type="project" value="UniProtKB-EC"/>
</dbReference>
<dbReference type="RefSeq" id="WP_301141020.1">
    <property type="nucleotide sequence ID" value="NZ_JAUHQA010000001.1"/>
</dbReference>
<gene>
    <name evidence="12" type="primary">malQ</name>
    <name evidence="12" type="ORF">QQX02_02545</name>
</gene>
<name>A0ABT8GEF1_9MICO</name>
<dbReference type="Pfam" id="PF02446">
    <property type="entry name" value="Glyco_hydro_77"/>
    <property type="match status" value="1"/>
</dbReference>
<evidence type="ECO:0000313" key="13">
    <source>
        <dbReference type="Proteomes" id="UP001172708"/>
    </source>
</evidence>
<comment type="caution">
    <text evidence="12">The sequence shown here is derived from an EMBL/GenBank/DDBJ whole genome shotgun (WGS) entry which is preliminary data.</text>
</comment>
<proteinExistence type="inferred from homology"/>
<accession>A0ABT8GEF1</accession>
<reference evidence="12" key="1">
    <citation type="submission" date="2023-06" db="EMBL/GenBank/DDBJ databases">
        <title>Egi l300058.</title>
        <authorList>
            <person name="Gao L."/>
            <person name="Fang B.-Z."/>
            <person name="Li W.-J."/>
        </authorList>
    </citation>
    <scope>NUCLEOTIDE SEQUENCE</scope>
    <source>
        <strain evidence="12">EGI L300058</strain>
    </source>
</reference>
<evidence type="ECO:0000256" key="3">
    <source>
        <dbReference type="ARBA" id="ARBA00012560"/>
    </source>
</evidence>